<feature type="compositionally biased region" description="Low complexity" evidence="1">
    <location>
        <begin position="65"/>
        <end position="77"/>
    </location>
</feature>
<name>A0A9D3TB94_MEGAT</name>
<evidence type="ECO:0000256" key="1">
    <source>
        <dbReference type="SAM" id="MobiDB-lite"/>
    </source>
</evidence>
<keyword evidence="3" id="KW-1185">Reference proteome</keyword>
<accession>A0A9D3TB94</accession>
<protein>
    <submittedName>
        <fullName evidence="2">Uncharacterized protein</fullName>
    </submittedName>
</protein>
<feature type="region of interest" description="Disordered" evidence="1">
    <location>
        <begin position="1"/>
        <end position="79"/>
    </location>
</feature>
<sequence>MSPSKSTKEPSRTCPPHCCLRALSPQRTASPRRKRRRKRRKMREGRSRRVHPGPRCPSRSPPKTPGTSGSRSPSTSPYRTLSLRHALLRVRLGEPRFGQSPVRTPLCPVKAARSEHACHYLADSPAETHRLGRWLDHMTFTGKKKKEDISKKIFFTSKDCFIQWKAPDFLSALRNHNHLIG</sequence>
<comment type="caution">
    <text evidence="2">The sequence shown here is derived from an EMBL/GenBank/DDBJ whole genome shotgun (WGS) entry which is preliminary data.</text>
</comment>
<organism evidence="2 3">
    <name type="scientific">Megalops atlanticus</name>
    <name type="common">Tarpon</name>
    <name type="synonym">Clupea gigantea</name>
    <dbReference type="NCBI Taxonomy" id="7932"/>
    <lineage>
        <taxon>Eukaryota</taxon>
        <taxon>Metazoa</taxon>
        <taxon>Chordata</taxon>
        <taxon>Craniata</taxon>
        <taxon>Vertebrata</taxon>
        <taxon>Euteleostomi</taxon>
        <taxon>Actinopterygii</taxon>
        <taxon>Neopterygii</taxon>
        <taxon>Teleostei</taxon>
        <taxon>Elopiformes</taxon>
        <taxon>Megalopidae</taxon>
        <taxon>Megalops</taxon>
    </lineage>
</organism>
<feature type="compositionally biased region" description="Basic and acidic residues" evidence="1">
    <location>
        <begin position="1"/>
        <end position="11"/>
    </location>
</feature>
<dbReference type="EMBL" id="JAFDVH010000003">
    <property type="protein sequence ID" value="KAG7484959.1"/>
    <property type="molecule type" value="Genomic_DNA"/>
</dbReference>
<dbReference type="Proteomes" id="UP001046870">
    <property type="component" value="Chromosome 3"/>
</dbReference>
<feature type="compositionally biased region" description="Basic residues" evidence="1">
    <location>
        <begin position="30"/>
        <end position="52"/>
    </location>
</feature>
<evidence type="ECO:0000313" key="2">
    <source>
        <dbReference type="EMBL" id="KAG7484959.1"/>
    </source>
</evidence>
<dbReference type="AlphaFoldDB" id="A0A9D3TB94"/>
<evidence type="ECO:0000313" key="3">
    <source>
        <dbReference type="Proteomes" id="UP001046870"/>
    </source>
</evidence>
<gene>
    <name evidence="2" type="ORF">MATL_G00055690</name>
</gene>
<proteinExistence type="predicted"/>
<reference evidence="2" key="1">
    <citation type="submission" date="2021-01" db="EMBL/GenBank/DDBJ databases">
        <authorList>
            <person name="Zahm M."/>
            <person name="Roques C."/>
            <person name="Cabau C."/>
            <person name="Klopp C."/>
            <person name="Donnadieu C."/>
            <person name="Jouanno E."/>
            <person name="Lampietro C."/>
            <person name="Louis A."/>
            <person name="Herpin A."/>
            <person name="Echchiki A."/>
            <person name="Berthelot C."/>
            <person name="Parey E."/>
            <person name="Roest-Crollius H."/>
            <person name="Braasch I."/>
            <person name="Postlethwait J."/>
            <person name="Bobe J."/>
            <person name="Montfort J."/>
            <person name="Bouchez O."/>
            <person name="Begum T."/>
            <person name="Mejri S."/>
            <person name="Adams A."/>
            <person name="Chen W.-J."/>
            <person name="Guiguen Y."/>
        </authorList>
    </citation>
    <scope>NUCLEOTIDE SEQUENCE</scope>
    <source>
        <strain evidence="2">YG-15Mar2019-1</strain>
        <tissue evidence="2">Brain</tissue>
    </source>
</reference>